<accession>B9L042</accession>
<dbReference type="Proteomes" id="UP000000447">
    <property type="component" value="Chromosome"/>
</dbReference>
<dbReference type="NCBIfam" id="NF009150">
    <property type="entry name" value="PRK12497.1-3"/>
    <property type="match status" value="1"/>
</dbReference>
<dbReference type="STRING" id="309801.trd_1046"/>
<gene>
    <name evidence="3" type="ordered locus">trd_1046</name>
</gene>
<dbReference type="eggNOG" id="COG0792">
    <property type="taxonomic scope" value="Bacteria"/>
</dbReference>
<dbReference type="Pfam" id="PF02021">
    <property type="entry name" value="UPF0102"/>
    <property type="match status" value="1"/>
</dbReference>
<comment type="similarity">
    <text evidence="1 2">Belongs to the UPF0102 family.</text>
</comment>
<dbReference type="NCBIfam" id="TIGR00252">
    <property type="entry name" value="YraN family protein"/>
    <property type="match status" value="1"/>
</dbReference>
<dbReference type="PANTHER" id="PTHR34039:SF1">
    <property type="entry name" value="UPF0102 PROTEIN YRAN"/>
    <property type="match status" value="1"/>
</dbReference>
<dbReference type="SUPFAM" id="SSF52980">
    <property type="entry name" value="Restriction endonuclease-like"/>
    <property type="match status" value="1"/>
</dbReference>
<dbReference type="OrthoDB" id="9802516at2"/>
<dbReference type="RefSeq" id="WP_015922000.1">
    <property type="nucleotide sequence ID" value="NC_011959.1"/>
</dbReference>
<evidence type="ECO:0000256" key="1">
    <source>
        <dbReference type="ARBA" id="ARBA00006738"/>
    </source>
</evidence>
<dbReference type="HAMAP" id="MF_00048">
    <property type="entry name" value="UPF0102"/>
    <property type="match status" value="1"/>
</dbReference>
<dbReference type="HOGENOM" id="CLU_115353_2_3_0"/>
<evidence type="ECO:0000256" key="2">
    <source>
        <dbReference type="HAMAP-Rule" id="MF_00048"/>
    </source>
</evidence>
<dbReference type="InterPro" id="IPR011335">
    <property type="entry name" value="Restrct_endonuc-II-like"/>
</dbReference>
<dbReference type="GO" id="GO:0003676">
    <property type="term" value="F:nucleic acid binding"/>
    <property type="evidence" value="ECO:0007669"/>
    <property type="project" value="InterPro"/>
</dbReference>
<proteinExistence type="inferred from homology"/>
<dbReference type="EMBL" id="CP001275">
    <property type="protein sequence ID" value="ACM04908.1"/>
    <property type="molecule type" value="Genomic_DNA"/>
</dbReference>
<sequence>MGRQCLGEAGERAAARWLEEAGWHVLARNWRCRQGELDIVALDGDVLVAVEVKVRRDAGNEPAEWAVTPRKGRRLLAALSAFLAAHPEHQERLCRVDLIAVTVDRGGRIVRWSHLLGCVSEGDGA</sequence>
<evidence type="ECO:0000313" key="3">
    <source>
        <dbReference type="EMBL" id="ACM04908.1"/>
    </source>
</evidence>
<protein>
    <recommendedName>
        <fullName evidence="2">UPF0102 protein trd_1046</fullName>
    </recommendedName>
</protein>
<evidence type="ECO:0000313" key="4">
    <source>
        <dbReference type="Proteomes" id="UP000000447"/>
    </source>
</evidence>
<dbReference type="KEGG" id="tro:trd_1046"/>
<dbReference type="InterPro" id="IPR011856">
    <property type="entry name" value="tRNA_endonuc-like_dom_sf"/>
</dbReference>
<name>B9L042_THERP</name>
<dbReference type="Gene3D" id="3.40.1350.10">
    <property type="match status" value="1"/>
</dbReference>
<dbReference type="NCBIfam" id="NF009154">
    <property type="entry name" value="PRK12497.3-3"/>
    <property type="match status" value="1"/>
</dbReference>
<dbReference type="AlphaFoldDB" id="B9L042"/>
<reference evidence="3 4" key="1">
    <citation type="journal article" date="2009" name="PLoS ONE">
        <title>Complete genome sequence of the aerobic CO-oxidizing thermophile Thermomicrobium roseum.</title>
        <authorList>
            <person name="Wu D."/>
            <person name="Raymond J."/>
            <person name="Wu M."/>
            <person name="Chatterji S."/>
            <person name="Ren Q."/>
            <person name="Graham J.E."/>
            <person name="Bryant D.A."/>
            <person name="Robb F."/>
            <person name="Colman A."/>
            <person name="Tallon L.J."/>
            <person name="Badger J.H."/>
            <person name="Madupu R."/>
            <person name="Ward N.L."/>
            <person name="Eisen J.A."/>
        </authorList>
    </citation>
    <scope>NUCLEOTIDE SEQUENCE [LARGE SCALE GENOMIC DNA]</scope>
    <source>
        <strain evidence="4">ATCC 27502 / DSM 5159 / P-2</strain>
    </source>
</reference>
<keyword evidence="4" id="KW-1185">Reference proteome</keyword>
<dbReference type="InterPro" id="IPR003509">
    <property type="entry name" value="UPF0102_YraN-like"/>
</dbReference>
<organism evidence="3 4">
    <name type="scientific">Thermomicrobium roseum (strain ATCC 27502 / DSM 5159 / P-2)</name>
    <dbReference type="NCBI Taxonomy" id="309801"/>
    <lineage>
        <taxon>Bacteria</taxon>
        <taxon>Pseudomonadati</taxon>
        <taxon>Thermomicrobiota</taxon>
        <taxon>Thermomicrobia</taxon>
        <taxon>Thermomicrobiales</taxon>
        <taxon>Thermomicrobiaceae</taxon>
        <taxon>Thermomicrobium</taxon>
    </lineage>
</organism>
<dbReference type="PANTHER" id="PTHR34039">
    <property type="entry name" value="UPF0102 PROTEIN YRAN"/>
    <property type="match status" value="1"/>
</dbReference>